<dbReference type="Proteomes" id="UP001183420">
    <property type="component" value="Unassembled WGS sequence"/>
</dbReference>
<organism evidence="8 9">
    <name type="scientific">Streptomyces millisiae</name>
    <dbReference type="NCBI Taxonomy" id="3075542"/>
    <lineage>
        <taxon>Bacteria</taxon>
        <taxon>Bacillati</taxon>
        <taxon>Actinomycetota</taxon>
        <taxon>Actinomycetes</taxon>
        <taxon>Kitasatosporales</taxon>
        <taxon>Streptomycetaceae</taxon>
        <taxon>Streptomyces</taxon>
    </lineage>
</organism>
<evidence type="ECO:0000259" key="7">
    <source>
        <dbReference type="Pfam" id="PF05231"/>
    </source>
</evidence>
<protein>
    <submittedName>
        <fullName evidence="8">MASE1 domain-containing protein</fullName>
    </submittedName>
</protein>
<evidence type="ECO:0000256" key="3">
    <source>
        <dbReference type="ARBA" id="ARBA00022692"/>
    </source>
</evidence>
<gene>
    <name evidence="8" type="ORF">RNC47_09970</name>
</gene>
<proteinExistence type="predicted"/>
<feature type="transmembrane region" description="Helical" evidence="6">
    <location>
        <begin position="192"/>
        <end position="211"/>
    </location>
</feature>
<feature type="domain" description="MASE1" evidence="7">
    <location>
        <begin position="21"/>
        <end position="293"/>
    </location>
</feature>
<dbReference type="Pfam" id="PF05231">
    <property type="entry name" value="MASE1"/>
    <property type="match status" value="1"/>
</dbReference>
<comment type="subcellular location">
    <subcellularLocation>
        <location evidence="1">Cell membrane</location>
        <topology evidence="1">Multi-pass membrane protein</topology>
    </subcellularLocation>
</comment>
<keyword evidence="5 6" id="KW-0472">Membrane</keyword>
<keyword evidence="9" id="KW-1185">Reference proteome</keyword>
<comment type="caution">
    <text evidence="8">The sequence shown here is derived from an EMBL/GenBank/DDBJ whole genome shotgun (WGS) entry which is preliminary data.</text>
</comment>
<evidence type="ECO:0000256" key="1">
    <source>
        <dbReference type="ARBA" id="ARBA00004651"/>
    </source>
</evidence>
<feature type="transmembrane region" description="Helical" evidence="6">
    <location>
        <begin position="86"/>
        <end position="106"/>
    </location>
</feature>
<evidence type="ECO:0000256" key="2">
    <source>
        <dbReference type="ARBA" id="ARBA00022475"/>
    </source>
</evidence>
<keyword evidence="2" id="KW-1003">Cell membrane</keyword>
<evidence type="ECO:0000313" key="9">
    <source>
        <dbReference type="Proteomes" id="UP001183420"/>
    </source>
</evidence>
<reference evidence="9" key="1">
    <citation type="submission" date="2023-07" db="EMBL/GenBank/DDBJ databases">
        <title>30 novel species of actinomycetes from the DSMZ collection.</title>
        <authorList>
            <person name="Nouioui I."/>
        </authorList>
    </citation>
    <scope>NUCLEOTIDE SEQUENCE [LARGE SCALE GENOMIC DNA]</scope>
    <source>
        <strain evidence="9">DSM 44918</strain>
    </source>
</reference>
<evidence type="ECO:0000313" key="8">
    <source>
        <dbReference type="EMBL" id="MDT0318662.1"/>
    </source>
</evidence>
<feature type="transmembrane region" description="Helical" evidence="6">
    <location>
        <begin position="270"/>
        <end position="290"/>
    </location>
</feature>
<evidence type="ECO:0000256" key="6">
    <source>
        <dbReference type="SAM" id="Phobius"/>
    </source>
</evidence>
<feature type="transmembrane region" description="Helical" evidence="6">
    <location>
        <begin position="56"/>
        <end position="79"/>
    </location>
</feature>
<feature type="transmembrane region" description="Helical" evidence="6">
    <location>
        <begin position="158"/>
        <end position="180"/>
    </location>
</feature>
<evidence type="ECO:0000256" key="4">
    <source>
        <dbReference type="ARBA" id="ARBA00022989"/>
    </source>
</evidence>
<dbReference type="InterPro" id="IPR007895">
    <property type="entry name" value="MASE1"/>
</dbReference>
<feature type="transmembrane region" description="Helical" evidence="6">
    <location>
        <begin position="218"/>
        <end position="250"/>
    </location>
</feature>
<feature type="transmembrane region" description="Helical" evidence="6">
    <location>
        <begin position="121"/>
        <end position="146"/>
    </location>
</feature>
<dbReference type="RefSeq" id="WP_311597470.1">
    <property type="nucleotide sequence ID" value="NZ_JAVREM010000007.1"/>
</dbReference>
<sequence length="320" mass="33661">MSTAASGGHRLRHHRDLVLLNLAIAGAYYAAARLGLLQQLVNGQVTPLWPPTGIALASLLFWGPRVCPAIAVAAFAVNIGPDPSPLVAAGISVGNTAAPLAAYLVLRRVGFRTRLDRLRDALALVFLGALGGMLISATVGTGVLVLSDALAARDFWSAWSVWWTGDAMGVLIVAPCVLVLHGARWPPLPSALRWLEAGAMLLGVAAVTVFSTRSDLHVLFLVGPFLIWAAFRFRLAGAAPCALVVSVLAIDAAADDTGPFEGHQLAAQMFTLQAFNGTTALTALLLSALITERNNTQRQIARVCRELTDTVAALSPREPG</sequence>
<keyword evidence="3 6" id="KW-0812">Transmembrane</keyword>
<feature type="transmembrane region" description="Helical" evidence="6">
    <location>
        <begin position="17"/>
        <end position="36"/>
    </location>
</feature>
<keyword evidence="4 6" id="KW-1133">Transmembrane helix</keyword>
<evidence type="ECO:0000256" key="5">
    <source>
        <dbReference type="ARBA" id="ARBA00023136"/>
    </source>
</evidence>
<dbReference type="EMBL" id="JAVREM010000007">
    <property type="protein sequence ID" value="MDT0318662.1"/>
    <property type="molecule type" value="Genomic_DNA"/>
</dbReference>
<accession>A0ABU2LM56</accession>
<name>A0ABU2LM56_9ACTN</name>